<sequence length="216" mass="24604">MVENLGVVFKLALAALGVCALGDANTWNVWWIAGFAVFITLCYCFRVCVEMKRAQLTRTCHYVNRRNNKKVWFFTITHAFEFLLPLLCLFLAYTYFMELHFQKHHIESDWKIVATAIKVAIVFVSSVIVILSACCKRHYVTPDDQNQLLPISTDPTFPRNWNEVFVALPAHVDNPTVPDANVAEMVPRESEDQVVADARQTYVKNQPVAADPPEVI</sequence>
<name>A0A175YDJ6_DAUCS</name>
<dbReference type="AlphaFoldDB" id="A0A175YDJ6"/>
<gene>
    <name evidence="1" type="ORF">DCAR_0933502</name>
</gene>
<dbReference type="EMBL" id="CP093351">
    <property type="protein sequence ID" value="WOH13987.1"/>
    <property type="molecule type" value="Genomic_DNA"/>
</dbReference>
<evidence type="ECO:0000313" key="2">
    <source>
        <dbReference type="Proteomes" id="UP000077755"/>
    </source>
</evidence>
<dbReference type="Gramene" id="KZM81533">
    <property type="protein sequence ID" value="KZM81533"/>
    <property type="gene ID" value="DCAR_029146"/>
</dbReference>
<reference evidence="1" key="1">
    <citation type="journal article" date="2016" name="Nat. Genet.">
        <title>A high-quality carrot genome assembly provides new insights into carotenoid accumulation and asterid genome evolution.</title>
        <authorList>
            <person name="Iorizzo M."/>
            <person name="Ellison S."/>
            <person name="Senalik D."/>
            <person name="Zeng P."/>
            <person name="Satapoomin P."/>
            <person name="Huang J."/>
            <person name="Bowman M."/>
            <person name="Iovene M."/>
            <person name="Sanseverino W."/>
            <person name="Cavagnaro P."/>
            <person name="Yildiz M."/>
            <person name="Macko-Podgorni A."/>
            <person name="Moranska E."/>
            <person name="Grzebelus E."/>
            <person name="Grzebelus D."/>
            <person name="Ashrafi H."/>
            <person name="Zheng Z."/>
            <person name="Cheng S."/>
            <person name="Spooner D."/>
            <person name="Van Deynze A."/>
            <person name="Simon P."/>
        </authorList>
    </citation>
    <scope>NUCLEOTIDE SEQUENCE</scope>
    <source>
        <tissue evidence="1">Leaf</tissue>
    </source>
</reference>
<reference evidence="1" key="2">
    <citation type="submission" date="2022-03" db="EMBL/GenBank/DDBJ databases">
        <title>Draft title - Genomic analysis of global carrot germplasm unveils the trajectory of domestication and the origin of high carotenoid orange carrot.</title>
        <authorList>
            <person name="Iorizzo M."/>
            <person name="Ellison S."/>
            <person name="Senalik D."/>
            <person name="Macko-Podgorni A."/>
            <person name="Grzebelus D."/>
            <person name="Bostan H."/>
            <person name="Rolling W."/>
            <person name="Curaba J."/>
            <person name="Simon P."/>
        </authorList>
    </citation>
    <scope>NUCLEOTIDE SEQUENCE</scope>
    <source>
        <tissue evidence="1">Leaf</tissue>
    </source>
</reference>
<accession>A0A175YDJ6</accession>
<keyword evidence="2" id="KW-1185">Reference proteome</keyword>
<proteinExistence type="predicted"/>
<organism evidence="1 2">
    <name type="scientific">Daucus carota subsp. sativus</name>
    <name type="common">Carrot</name>
    <dbReference type="NCBI Taxonomy" id="79200"/>
    <lineage>
        <taxon>Eukaryota</taxon>
        <taxon>Viridiplantae</taxon>
        <taxon>Streptophyta</taxon>
        <taxon>Embryophyta</taxon>
        <taxon>Tracheophyta</taxon>
        <taxon>Spermatophyta</taxon>
        <taxon>Magnoliopsida</taxon>
        <taxon>eudicotyledons</taxon>
        <taxon>Gunneridae</taxon>
        <taxon>Pentapetalae</taxon>
        <taxon>asterids</taxon>
        <taxon>campanulids</taxon>
        <taxon>Apiales</taxon>
        <taxon>Apiaceae</taxon>
        <taxon>Apioideae</taxon>
        <taxon>Scandiceae</taxon>
        <taxon>Daucinae</taxon>
        <taxon>Daucus</taxon>
        <taxon>Daucus sect. Daucus</taxon>
    </lineage>
</organism>
<protein>
    <submittedName>
        <fullName evidence="1">Uncharacterized protein</fullName>
    </submittedName>
</protein>
<dbReference type="Proteomes" id="UP000077755">
    <property type="component" value="Chromosome 9"/>
</dbReference>
<evidence type="ECO:0000313" key="1">
    <source>
        <dbReference type="EMBL" id="WOH13987.1"/>
    </source>
</evidence>